<accession>A0ABZ0Q3J0</accession>
<evidence type="ECO:0008006" key="3">
    <source>
        <dbReference type="Google" id="ProtNLM"/>
    </source>
</evidence>
<dbReference type="EMBL" id="CP104778">
    <property type="protein sequence ID" value="WPC20974.1"/>
    <property type="molecule type" value="Genomic_DNA"/>
</dbReference>
<proteinExistence type="predicted"/>
<organism evidence="1 2">
    <name type="scientific">Pediococcus inopinatus</name>
    <dbReference type="NCBI Taxonomy" id="114090"/>
    <lineage>
        <taxon>Bacteria</taxon>
        <taxon>Bacillati</taxon>
        <taxon>Bacillota</taxon>
        <taxon>Bacilli</taxon>
        <taxon>Lactobacillales</taxon>
        <taxon>Lactobacillaceae</taxon>
        <taxon>Pediococcus</taxon>
    </lineage>
</organism>
<gene>
    <name evidence="1" type="ORF">N6G96_06645</name>
</gene>
<dbReference type="Proteomes" id="UP001302696">
    <property type="component" value="Chromosome"/>
</dbReference>
<evidence type="ECO:0000313" key="1">
    <source>
        <dbReference type="EMBL" id="WPC20974.1"/>
    </source>
</evidence>
<reference evidence="2" key="1">
    <citation type="submission" date="2024-06" db="EMBL/GenBank/DDBJ databases">
        <authorList>
            <person name="Chang H.C."/>
            <person name="Mun S.Y."/>
        </authorList>
    </citation>
    <scope>NUCLEOTIDE SEQUENCE [LARGE SCALE GENOMIC DNA]</scope>
    <source>
        <strain evidence="2">KT1</strain>
    </source>
</reference>
<dbReference type="RefSeq" id="WP_057773607.1">
    <property type="nucleotide sequence ID" value="NZ_BBIM01000030.1"/>
</dbReference>
<protein>
    <recommendedName>
        <fullName evidence="3">TPR repeat-containing protein</fullName>
    </recommendedName>
</protein>
<sequence length="307" mass="35919">MIESEQIKQAVADENWQKVLNLIEPNLDEIQTNSKLNYFFVLSLFQTKHYVEGLKYANDAVDFYMQDEQGRELYFSLMLACQDFLDAHRFLGVLHKHHFEDLQEFEAKLMTAESEAREQSQTLKQRLKKFYHIGDLAIVAANKALEAAKQLPATEYFQAAQFIFVDPFVHPLIRATVLENVVLMGQQGTVSYYWLDKQNHDVVLDDLKGILDNPANQKLTDSLQKKLANLDPIMLTGISKEKDLYLSYVYPFADQVFSDPDRWVEYWLDEYYGRIHQDGEATQSIEKWQRKFKDFTQQILDGTDYNK</sequence>
<evidence type="ECO:0000313" key="2">
    <source>
        <dbReference type="Proteomes" id="UP001302696"/>
    </source>
</evidence>
<name>A0ABZ0Q3J0_9LACO</name>
<keyword evidence="2" id="KW-1185">Reference proteome</keyword>